<feature type="domain" description="Peptidase M16 C-terminal" evidence="11">
    <location>
        <begin position="291"/>
        <end position="470"/>
    </location>
</feature>
<keyword evidence="6" id="KW-0862">Zinc</keyword>
<evidence type="ECO:0000256" key="5">
    <source>
        <dbReference type="ARBA" id="ARBA00022801"/>
    </source>
</evidence>
<dbReference type="Gene3D" id="3.30.830.10">
    <property type="entry name" value="Metalloenzyme, LuxS/M16 peptidase-like"/>
    <property type="match status" value="4"/>
</dbReference>
<dbReference type="GO" id="GO:0004222">
    <property type="term" value="F:metalloendopeptidase activity"/>
    <property type="evidence" value="ECO:0007669"/>
    <property type="project" value="InterPro"/>
</dbReference>
<dbReference type="PANTHER" id="PTHR43690">
    <property type="entry name" value="NARDILYSIN"/>
    <property type="match status" value="1"/>
</dbReference>
<dbReference type="InterPro" id="IPR011249">
    <property type="entry name" value="Metalloenz_LuxS/M16"/>
</dbReference>
<dbReference type="InterPro" id="IPR032632">
    <property type="entry name" value="Peptidase_M16_M"/>
</dbReference>
<dbReference type="InterPro" id="IPR001431">
    <property type="entry name" value="Pept_M16_Zn_BS"/>
</dbReference>
<comment type="similarity">
    <text evidence="2 8">Belongs to the peptidase M16 family.</text>
</comment>
<dbReference type="FunFam" id="3.30.830.10:FF:000003">
    <property type="entry name" value="Insulin-degrading enzyme"/>
    <property type="match status" value="1"/>
</dbReference>
<evidence type="ECO:0008006" key="16">
    <source>
        <dbReference type="Google" id="ProtNLM"/>
    </source>
</evidence>
<evidence type="ECO:0000259" key="12">
    <source>
        <dbReference type="Pfam" id="PF16187"/>
    </source>
</evidence>
<feature type="domain" description="Peptidase M16 middle/third" evidence="12">
    <location>
        <begin position="477"/>
        <end position="763"/>
    </location>
</feature>
<dbReference type="SUPFAM" id="SSF63411">
    <property type="entry name" value="LuxS/MPP-like metallohydrolase"/>
    <property type="match status" value="4"/>
</dbReference>
<dbReference type="Pfam" id="PF22456">
    <property type="entry name" value="PqqF-like_C_4"/>
    <property type="match status" value="1"/>
</dbReference>
<evidence type="ECO:0000259" key="13">
    <source>
        <dbReference type="Pfam" id="PF22456"/>
    </source>
</evidence>
<evidence type="ECO:0000256" key="4">
    <source>
        <dbReference type="ARBA" id="ARBA00022723"/>
    </source>
</evidence>
<feature type="domain" description="Coenzyme PQQ synthesis protein F-like C-terminal lobe" evidence="13">
    <location>
        <begin position="873"/>
        <end position="972"/>
    </location>
</feature>
<dbReference type="GO" id="GO:0005829">
    <property type="term" value="C:cytosol"/>
    <property type="evidence" value="ECO:0007669"/>
    <property type="project" value="TreeGrafter"/>
</dbReference>
<dbReference type="GO" id="GO:0046872">
    <property type="term" value="F:metal ion binding"/>
    <property type="evidence" value="ECO:0007669"/>
    <property type="project" value="UniProtKB-KW"/>
</dbReference>
<evidence type="ECO:0000259" key="11">
    <source>
        <dbReference type="Pfam" id="PF05193"/>
    </source>
</evidence>
<proteinExistence type="inferred from homology"/>
<accession>A0A8J5HK74</accession>
<reference evidence="14 15" key="1">
    <citation type="submission" date="2020-08" db="EMBL/GenBank/DDBJ databases">
        <title>Plant Genome Project.</title>
        <authorList>
            <person name="Zhang R.-G."/>
        </authorList>
    </citation>
    <scope>NUCLEOTIDE SEQUENCE [LARGE SCALE GENOMIC DNA]</scope>
    <source>
        <tissue evidence="14">Rhizome</tissue>
    </source>
</reference>
<evidence type="ECO:0000256" key="6">
    <source>
        <dbReference type="ARBA" id="ARBA00022833"/>
    </source>
</evidence>
<dbReference type="EMBL" id="JACMSC010000004">
    <property type="protein sequence ID" value="KAG6526646.1"/>
    <property type="molecule type" value="Genomic_DNA"/>
</dbReference>
<dbReference type="Pfam" id="PF00675">
    <property type="entry name" value="Peptidase_M16"/>
    <property type="match status" value="1"/>
</dbReference>
<evidence type="ECO:0000256" key="9">
    <source>
        <dbReference type="SAM" id="MobiDB-lite"/>
    </source>
</evidence>
<evidence type="ECO:0000313" key="14">
    <source>
        <dbReference type="EMBL" id="KAG6526646.1"/>
    </source>
</evidence>
<dbReference type="InterPro" id="IPR011765">
    <property type="entry name" value="Pept_M16_N"/>
</dbReference>
<keyword evidence="3" id="KW-0645">Protease</keyword>
<keyword evidence="7" id="KW-0482">Metalloprotease</keyword>
<protein>
    <recommendedName>
        <fullName evidence="16">Nardilysin-like</fullName>
    </recommendedName>
</protein>
<evidence type="ECO:0000313" key="15">
    <source>
        <dbReference type="Proteomes" id="UP000734854"/>
    </source>
</evidence>
<name>A0A8J5HK74_ZINOF</name>
<feature type="domain" description="Peptidase M16 N-terminal" evidence="10">
    <location>
        <begin position="135"/>
        <end position="262"/>
    </location>
</feature>
<keyword evidence="4" id="KW-0479">Metal-binding</keyword>
<evidence type="ECO:0000259" key="10">
    <source>
        <dbReference type="Pfam" id="PF00675"/>
    </source>
</evidence>
<dbReference type="Pfam" id="PF16187">
    <property type="entry name" value="Peptidase_M16_M"/>
    <property type="match status" value="1"/>
</dbReference>
<evidence type="ECO:0000256" key="3">
    <source>
        <dbReference type="ARBA" id="ARBA00022670"/>
    </source>
</evidence>
<dbReference type="Pfam" id="PF05193">
    <property type="entry name" value="Peptidase_M16_C"/>
    <property type="match status" value="1"/>
</dbReference>
<sequence>METEPPIALAQSSLENQRAAERRVDMAERFDDVVIKSPTDRRLYRILHLPNGLCALLVHDPEIYPEGLDAPHDGAVEEDASMDEYEEDDDDDCDGVDDDEEYESDEEDESDEGEDGEGEGDEGQSMIKSKGKLSHTKKVAAAMCVGMGSFSDPYNAQGLAHFLEHMLFMGSKEFPDENEYDSYVSKHGGSTNAYTETEYTCYHFEISREYLKGALKRFSQFFISPLMKIEAMEREILAVDSEFNQVLQSDNARLQQLHCHASTPGHLFNRFYWGNKKSLMDAMEHGVLLQEEISKLYMENYHAGIMKLVVIGGDPLDVLENWVIELFSNVKAGPSLKTNYNTDVPIWKVGKLYRLEAVKDVHVLELAWTLPCLHNEYLKKPEDYLAHLLGHEGRGSLLYLLKSKGLASALSAGVGEEGMSRSSIAYIFVMSIYLTDSGLEKFDEVIGFVYQYIKLLRQTSPQEWVFKELQDIGNMDFRFAEEQPQDDYAVNLAENFFFYSKEHIISGEYAFEQWDPELVQNILSLFSPENMRVVVLSKSFDKQSQAIQYEPWFGSQYIEEDISPSLLKLWGNPPEIASSLHLPSRNDFIPSDFSLRNANISKNLSNISCPQCIIDNPLMKLWYKMDTTFNVPRANVYFLITVKDGYSSIKNCVLTELFINLLKDELNEIIYQAGVAKLETSLSFVGDKLELKLSGFSDKLPILLSKILNLSKTFMPKNDRFKVIKEDMERKFRNYNMKPLSHSSYLRIQLLRRKFWGVEDKLSCLLHLTLSDLIEFIPRLLSQLYIEGLCHGNLSEKEAIEISNIFTDTFSVEPIPAELRHKESVICLPSTSNLIRSVLVKNAQEVNSVAELYFQIEQDVGIEATRLRAITDLFSNIIEEPCFNQLRTKEQLGYVVECSPRMTYRVLGYCFRVQSSEYSPIHLHGRIDNFINGLRDLLESLDDESFESHRSGLIAEKLEKDPSLSYETGNYWDQIVDKRYLFDILKLEAEELKSVKKSEVIDWFNEYLRPESSKCRWLAVHVWGSRTNYKEEALLHGKLGKVIEDVDLFKSTSNFYSSLC</sequence>
<evidence type="ECO:0000256" key="1">
    <source>
        <dbReference type="ARBA" id="ARBA00001947"/>
    </source>
</evidence>
<dbReference type="InterPro" id="IPR054734">
    <property type="entry name" value="PqqF-like_C_4"/>
</dbReference>
<gene>
    <name evidence="14" type="ORF">ZIOFF_016647</name>
</gene>
<dbReference type="PANTHER" id="PTHR43690:SF18">
    <property type="entry name" value="INSULIN-DEGRADING ENZYME-RELATED"/>
    <property type="match status" value="1"/>
</dbReference>
<dbReference type="InterPro" id="IPR007863">
    <property type="entry name" value="Peptidase_M16_C"/>
</dbReference>
<dbReference type="PROSITE" id="PS00143">
    <property type="entry name" value="INSULINASE"/>
    <property type="match status" value="1"/>
</dbReference>
<comment type="caution">
    <text evidence="14">The sequence shown here is derived from an EMBL/GenBank/DDBJ whole genome shotgun (WGS) entry which is preliminary data.</text>
</comment>
<feature type="compositionally biased region" description="Acidic residues" evidence="9">
    <location>
        <begin position="80"/>
        <end position="122"/>
    </location>
</feature>
<evidence type="ECO:0000256" key="8">
    <source>
        <dbReference type="RuleBase" id="RU004447"/>
    </source>
</evidence>
<dbReference type="Proteomes" id="UP000734854">
    <property type="component" value="Unassembled WGS sequence"/>
</dbReference>
<feature type="region of interest" description="Disordered" evidence="9">
    <location>
        <begin position="80"/>
        <end position="132"/>
    </location>
</feature>
<evidence type="ECO:0000256" key="2">
    <source>
        <dbReference type="ARBA" id="ARBA00007261"/>
    </source>
</evidence>
<dbReference type="GO" id="GO:0006508">
    <property type="term" value="P:proteolysis"/>
    <property type="evidence" value="ECO:0007669"/>
    <property type="project" value="UniProtKB-KW"/>
</dbReference>
<dbReference type="InterPro" id="IPR050626">
    <property type="entry name" value="Peptidase_M16"/>
</dbReference>
<comment type="cofactor">
    <cofactor evidence="1">
        <name>Zn(2+)</name>
        <dbReference type="ChEBI" id="CHEBI:29105"/>
    </cofactor>
</comment>
<dbReference type="FunFam" id="3.30.830.10:FF:000005">
    <property type="entry name" value="nardilysin isoform X1"/>
    <property type="match status" value="1"/>
</dbReference>
<keyword evidence="15" id="KW-1185">Reference proteome</keyword>
<evidence type="ECO:0000256" key="7">
    <source>
        <dbReference type="ARBA" id="ARBA00023049"/>
    </source>
</evidence>
<dbReference type="AlphaFoldDB" id="A0A8J5HK74"/>
<keyword evidence="5" id="KW-0378">Hydrolase</keyword>
<organism evidence="14 15">
    <name type="scientific">Zingiber officinale</name>
    <name type="common">Ginger</name>
    <name type="synonym">Amomum zingiber</name>
    <dbReference type="NCBI Taxonomy" id="94328"/>
    <lineage>
        <taxon>Eukaryota</taxon>
        <taxon>Viridiplantae</taxon>
        <taxon>Streptophyta</taxon>
        <taxon>Embryophyta</taxon>
        <taxon>Tracheophyta</taxon>
        <taxon>Spermatophyta</taxon>
        <taxon>Magnoliopsida</taxon>
        <taxon>Liliopsida</taxon>
        <taxon>Zingiberales</taxon>
        <taxon>Zingiberaceae</taxon>
        <taxon>Zingiber</taxon>
    </lineage>
</organism>
<dbReference type="FunFam" id="3.30.830.10:FF:000030">
    <property type="entry name" value="Insulin-degrading enzyme"/>
    <property type="match status" value="1"/>
</dbReference>